<protein>
    <submittedName>
        <fullName evidence="1">Epidermal differentiation protein</fullName>
    </submittedName>
</protein>
<dbReference type="AlphaFoldDB" id="A0A088BID2"/>
<dbReference type="VEuPathDB" id="HostDB:geneid_110231148"/>
<accession>A0A088BID2</accession>
<organism evidence="1">
    <name type="scientific">Gallus gallus</name>
    <name type="common">Chicken</name>
    <dbReference type="NCBI Taxonomy" id="9031"/>
    <lineage>
        <taxon>Eukaryota</taxon>
        <taxon>Metazoa</taxon>
        <taxon>Chordata</taxon>
        <taxon>Craniata</taxon>
        <taxon>Vertebrata</taxon>
        <taxon>Euteleostomi</taxon>
        <taxon>Archelosauria</taxon>
        <taxon>Archosauria</taxon>
        <taxon>Dinosauria</taxon>
        <taxon>Saurischia</taxon>
        <taxon>Theropoda</taxon>
        <taxon>Coelurosauria</taxon>
        <taxon>Aves</taxon>
        <taxon>Neognathae</taxon>
        <taxon>Galloanserae</taxon>
        <taxon>Galliformes</taxon>
        <taxon>Phasianidae</taxon>
        <taxon>Phasianinae</taxon>
        <taxon>Gallus</taxon>
    </lineage>
</organism>
<reference evidence="1" key="1">
    <citation type="journal article" date="2014" name="Mol. Biol. Evol.">
        <title>Evolutionary origin and diversification of epidermal barrier proteins in amniotes.</title>
        <authorList>
            <person name="Strasser B."/>
            <person name="Mlitz V."/>
            <person name="Hermann M."/>
            <person name="Rice R.H."/>
            <person name="Eigenheer R.A."/>
            <person name="Alibardi L."/>
            <person name="Tschachler E."/>
            <person name="Eckhart L."/>
        </authorList>
    </citation>
    <scope>NUCLEOTIDE SEQUENCE</scope>
    <source>
        <tissue evidence="1">Skin</tissue>
    </source>
</reference>
<sequence length="87" mass="10253">MTFCYQNQWEDSCYSPCSYRTCDWGSWGSPCGYRSYGWGSPCGYRGSWWLSGCRDWCPSYSSRWYSPWSTRCTRRYSVSSCSPCSSW</sequence>
<gene>
    <name evidence="1" type="primary">EDMTF1</name>
</gene>
<evidence type="ECO:0000313" key="1">
    <source>
        <dbReference type="EMBL" id="AHA62418.1"/>
    </source>
</evidence>
<dbReference type="EMBL" id="KC963983">
    <property type="protein sequence ID" value="AHA62418.1"/>
    <property type="molecule type" value="mRNA"/>
</dbReference>
<proteinExistence type="evidence at transcript level"/>
<name>A0A088BID2_CHICK</name>